<keyword evidence="2" id="KW-1185">Reference proteome</keyword>
<organism evidence="1 2">
    <name type="scientific">Pararge aegeria aegeria</name>
    <dbReference type="NCBI Taxonomy" id="348720"/>
    <lineage>
        <taxon>Eukaryota</taxon>
        <taxon>Metazoa</taxon>
        <taxon>Ecdysozoa</taxon>
        <taxon>Arthropoda</taxon>
        <taxon>Hexapoda</taxon>
        <taxon>Insecta</taxon>
        <taxon>Pterygota</taxon>
        <taxon>Neoptera</taxon>
        <taxon>Endopterygota</taxon>
        <taxon>Lepidoptera</taxon>
        <taxon>Glossata</taxon>
        <taxon>Ditrysia</taxon>
        <taxon>Papilionoidea</taxon>
        <taxon>Nymphalidae</taxon>
        <taxon>Satyrinae</taxon>
        <taxon>Satyrini</taxon>
        <taxon>Parargina</taxon>
        <taxon>Pararge</taxon>
    </lineage>
</organism>
<proteinExistence type="predicted"/>
<name>A0A8S4SI78_9NEOP</name>
<gene>
    <name evidence="1" type="primary">jg18926</name>
    <name evidence="1" type="ORF">PAEG_LOCUS25404</name>
</gene>
<dbReference type="PANTHER" id="PTHR46238">
    <property type="entry name" value="REVERSE TRANSCRIPTASE DOMAIN-CONTAINING PROTEIN"/>
    <property type="match status" value="1"/>
</dbReference>
<sequence>MLTTTATVDEDVTHRVNTAWLRWRALSGVLCDNRMPLKTKGKVYKTAVRPALLYGAECWATKRTHEQKLHVNEMKMLRWAAGVTRLDKVRNEYIRGSYKVAPITDKMTEGRLRWYGHVMRRGDDHAVRKALALHEHKRRRGRPASTWWTTVAKDIKNANLIDVTTQDRESWRRKTRRADPK</sequence>
<evidence type="ECO:0000313" key="2">
    <source>
        <dbReference type="Proteomes" id="UP000838756"/>
    </source>
</evidence>
<protein>
    <submittedName>
        <fullName evidence="1">Jg18926 protein</fullName>
    </submittedName>
</protein>
<dbReference type="PANTHER" id="PTHR46238:SF8">
    <property type="entry name" value="ENDONUCLEASE_EXONUCLEASE_PHOSPHATASE DOMAIN-CONTAINING PROTEIN"/>
    <property type="match status" value="1"/>
</dbReference>
<dbReference type="OrthoDB" id="424543at2759"/>
<accession>A0A8S4SI78</accession>
<dbReference type="EMBL" id="CAKXAJ010026314">
    <property type="protein sequence ID" value="CAH2266797.1"/>
    <property type="molecule type" value="Genomic_DNA"/>
</dbReference>
<evidence type="ECO:0000313" key="1">
    <source>
        <dbReference type="EMBL" id="CAH2266797.1"/>
    </source>
</evidence>
<dbReference type="Proteomes" id="UP000838756">
    <property type="component" value="Unassembled WGS sequence"/>
</dbReference>
<dbReference type="AlphaFoldDB" id="A0A8S4SI78"/>
<reference evidence="1" key="1">
    <citation type="submission" date="2022-03" db="EMBL/GenBank/DDBJ databases">
        <authorList>
            <person name="Lindestad O."/>
        </authorList>
    </citation>
    <scope>NUCLEOTIDE SEQUENCE</scope>
</reference>
<comment type="caution">
    <text evidence="1">The sequence shown here is derived from an EMBL/GenBank/DDBJ whole genome shotgun (WGS) entry which is preliminary data.</text>
</comment>